<comment type="caution">
    <text evidence="1">The sequence shown here is derived from an EMBL/GenBank/DDBJ whole genome shotgun (WGS) entry which is preliminary data.</text>
</comment>
<accession>A0ABS4W663</accession>
<protein>
    <submittedName>
        <fullName evidence="1">Uncharacterized protein</fullName>
    </submittedName>
</protein>
<dbReference type="EMBL" id="JAGINU010000004">
    <property type="protein sequence ID" value="MBP2371699.1"/>
    <property type="molecule type" value="Genomic_DNA"/>
</dbReference>
<organism evidence="1 2">
    <name type="scientific">Pseudonocardia parietis</name>
    <dbReference type="NCBI Taxonomy" id="570936"/>
    <lineage>
        <taxon>Bacteria</taxon>
        <taxon>Bacillati</taxon>
        <taxon>Actinomycetota</taxon>
        <taxon>Actinomycetes</taxon>
        <taxon>Pseudonocardiales</taxon>
        <taxon>Pseudonocardiaceae</taxon>
        <taxon>Pseudonocardia</taxon>
    </lineage>
</organism>
<proteinExistence type="predicted"/>
<evidence type="ECO:0000313" key="1">
    <source>
        <dbReference type="EMBL" id="MBP2371699.1"/>
    </source>
</evidence>
<gene>
    <name evidence="1" type="ORF">JOF36_007472</name>
</gene>
<name>A0ABS4W663_9PSEU</name>
<dbReference type="Proteomes" id="UP001519295">
    <property type="component" value="Unassembled WGS sequence"/>
</dbReference>
<dbReference type="RefSeq" id="WP_245353228.1">
    <property type="nucleotide sequence ID" value="NZ_JAGINU010000004.1"/>
</dbReference>
<evidence type="ECO:0000313" key="2">
    <source>
        <dbReference type="Proteomes" id="UP001519295"/>
    </source>
</evidence>
<keyword evidence="2" id="KW-1185">Reference proteome</keyword>
<sequence>MAEKLRINDDGLLLSDTTMVEFADGCTDAGSFVPGTHEVGEVVPCLGCDGEHRIAAALPLEVAYNIEITEAEPEEAEPGH</sequence>
<reference evidence="1 2" key="1">
    <citation type="submission" date="2021-03" db="EMBL/GenBank/DDBJ databases">
        <title>Sequencing the genomes of 1000 actinobacteria strains.</title>
        <authorList>
            <person name="Klenk H.-P."/>
        </authorList>
    </citation>
    <scope>NUCLEOTIDE SEQUENCE [LARGE SCALE GENOMIC DNA]</scope>
    <source>
        <strain evidence="1 2">DSM 45256</strain>
    </source>
</reference>